<dbReference type="InterPro" id="IPR036412">
    <property type="entry name" value="HAD-like_sf"/>
</dbReference>
<keyword evidence="4" id="KW-0479">Metal-binding</keyword>
<dbReference type="NCBIfam" id="TIGR01460">
    <property type="entry name" value="HAD-SF-IIA"/>
    <property type="match status" value="1"/>
</dbReference>
<dbReference type="InterPro" id="IPR006357">
    <property type="entry name" value="HAD-SF_hydro_IIA"/>
</dbReference>
<evidence type="ECO:0000256" key="3">
    <source>
        <dbReference type="PIRSR" id="PIRSR000915-2"/>
    </source>
</evidence>
<evidence type="ECO:0008006" key="7">
    <source>
        <dbReference type="Google" id="ProtNLM"/>
    </source>
</evidence>
<dbReference type="PIRSF" id="PIRSF000915">
    <property type="entry name" value="PGP-type_phosphatase"/>
    <property type="match status" value="1"/>
</dbReference>
<feature type="binding site" evidence="4">
    <location>
        <position position="51"/>
    </location>
    <ligand>
        <name>Mg(2+)</name>
        <dbReference type="ChEBI" id="CHEBI:18420"/>
    </ligand>
</feature>
<evidence type="ECO:0000313" key="5">
    <source>
        <dbReference type="EMBL" id="CAJ0567124.1"/>
    </source>
</evidence>
<keyword evidence="1" id="KW-0378">Hydrolase</keyword>
<comment type="caution">
    <text evidence="5">The sequence shown here is derived from an EMBL/GenBank/DDBJ whole genome shotgun (WGS) entry which is preliminary data.</text>
</comment>
<dbReference type="PANTHER" id="PTHR19288:SF83">
    <property type="entry name" value="PHOSPHOGLYCOLATE PHOSPHATASE"/>
    <property type="match status" value="1"/>
</dbReference>
<dbReference type="InterPro" id="IPR023214">
    <property type="entry name" value="HAD_sf"/>
</dbReference>
<feature type="active site" description="Nucleophile" evidence="2">
    <location>
        <position position="51"/>
    </location>
</feature>
<keyword evidence="6" id="KW-1185">Reference proteome</keyword>
<dbReference type="SUPFAM" id="SSF56784">
    <property type="entry name" value="HAD-like"/>
    <property type="match status" value="1"/>
</dbReference>
<dbReference type="Pfam" id="PF13242">
    <property type="entry name" value="Hydrolase_like"/>
    <property type="match status" value="1"/>
</dbReference>
<dbReference type="NCBIfam" id="TIGR01452">
    <property type="entry name" value="PGP_euk"/>
    <property type="match status" value="1"/>
</dbReference>
<dbReference type="AlphaFoldDB" id="A0AA36CDR5"/>
<evidence type="ECO:0000256" key="4">
    <source>
        <dbReference type="PIRSR" id="PIRSR000915-3"/>
    </source>
</evidence>
<comment type="cofactor">
    <cofactor evidence="4">
        <name>Mg(2+)</name>
        <dbReference type="ChEBI" id="CHEBI:18420"/>
    </cofactor>
    <text evidence="4">Divalent metal ions. Mg(2+) is the most effective.</text>
</comment>
<evidence type="ECO:0000313" key="6">
    <source>
        <dbReference type="Proteomes" id="UP001177023"/>
    </source>
</evidence>
<feature type="active site" description="Proton donor" evidence="2">
    <location>
        <position position="53"/>
    </location>
</feature>
<name>A0AA36CDR5_9BILA</name>
<dbReference type="InterPro" id="IPR006349">
    <property type="entry name" value="PGP_euk"/>
</dbReference>
<accession>A0AA36CDR5</accession>
<dbReference type="Gene3D" id="3.40.50.1000">
    <property type="entry name" value="HAD superfamily/HAD-like"/>
    <property type="match status" value="2"/>
</dbReference>
<dbReference type="GO" id="GO:0005737">
    <property type="term" value="C:cytoplasm"/>
    <property type="evidence" value="ECO:0007669"/>
    <property type="project" value="TreeGrafter"/>
</dbReference>
<dbReference type="GO" id="GO:0016791">
    <property type="term" value="F:phosphatase activity"/>
    <property type="evidence" value="ECO:0007669"/>
    <property type="project" value="InterPro"/>
</dbReference>
<evidence type="ECO:0000256" key="1">
    <source>
        <dbReference type="ARBA" id="ARBA00022801"/>
    </source>
</evidence>
<feature type="binding site" evidence="4">
    <location>
        <position position="53"/>
    </location>
    <ligand>
        <name>Mg(2+)</name>
        <dbReference type="ChEBI" id="CHEBI:18420"/>
    </ligand>
</feature>
<proteinExistence type="predicted"/>
<feature type="binding site" evidence="3">
    <location>
        <position position="257"/>
    </location>
    <ligand>
        <name>substrate</name>
    </ligand>
</feature>
<gene>
    <name evidence="5" type="ORF">MSPICULIGERA_LOCUS5688</name>
</gene>
<feature type="binding site" evidence="4">
    <location>
        <position position="282"/>
    </location>
    <ligand>
        <name>Mg(2+)</name>
        <dbReference type="ChEBI" id="CHEBI:18420"/>
    </ligand>
</feature>
<reference evidence="5" key="1">
    <citation type="submission" date="2023-06" db="EMBL/GenBank/DDBJ databases">
        <authorList>
            <person name="Delattre M."/>
        </authorList>
    </citation>
    <scope>NUCLEOTIDE SEQUENCE</scope>
    <source>
        <strain evidence="5">AF72</strain>
    </source>
</reference>
<dbReference type="EMBL" id="CATQJA010001407">
    <property type="protein sequence ID" value="CAJ0567124.1"/>
    <property type="molecule type" value="Genomic_DNA"/>
</dbReference>
<dbReference type="GO" id="GO:0046872">
    <property type="term" value="F:metal ion binding"/>
    <property type="evidence" value="ECO:0007669"/>
    <property type="project" value="UniProtKB-KW"/>
</dbReference>
<sequence>MKDLIFAHRNPVFASDAAEIKQRRPVVTMPSKLNPEAMDRVMEDIDTFIFDADGVLWLGNEALPRLRRLPGSNYAKGGGKRVIILTNNATKSRASYAQKLHTIGFPGSITAEDIVNPAAVVAEELHRKGFGNSDQLVYLIGARGVREEMDARKIRYFGYGSEPSTSHLDGSAFQFDIDLEVPTEKVGAVVVGYERHFDYQKLMKAANYLQNKSTHYYATNEDEVCPGPNPDVLIPDAGPIVAAVNCASSREPITVGKPYSPAFDYICRRWSIEKSRTMMIGDRTNTDVLFGRRHGLRTCLVLSGCHQVTDVRDNLAQGKHNMVPEFFADSLGHLVQ</sequence>
<dbReference type="Pfam" id="PF13344">
    <property type="entry name" value="Hydrolase_6"/>
    <property type="match status" value="1"/>
</dbReference>
<dbReference type="Proteomes" id="UP001177023">
    <property type="component" value="Unassembled WGS sequence"/>
</dbReference>
<feature type="non-terminal residue" evidence="5">
    <location>
        <position position="336"/>
    </location>
</feature>
<protein>
    <recommendedName>
        <fullName evidence="7">Phosphoglycolate phosphatase</fullName>
    </recommendedName>
</protein>
<dbReference type="PANTHER" id="PTHR19288">
    <property type="entry name" value="4-NITROPHENYLPHOSPHATASE-RELATED"/>
    <property type="match status" value="1"/>
</dbReference>
<evidence type="ECO:0000256" key="2">
    <source>
        <dbReference type="PIRSR" id="PIRSR000915-1"/>
    </source>
</evidence>
<keyword evidence="4" id="KW-0460">Magnesium</keyword>
<organism evidence="5 6">
    <name type="scientific">Mesorhabditis spiculigera</name>
    <dbReference type="NCBI Taxonomy" id="96644"/>
    <lineage>
        <taxon>Eukaryota</taxon>
        <taxon>Metazoa</taxon>
        <taxon>Ecdysozoa</taxon>
        <taxon>Nematoda</taxon>
        <taxon>Chromadorea</taxon>
        <taxon>Rhabditida</taxon>
        <taxon>Rhabditina</taxon>
        <taxon>Rhabditomorpha</taxon>
        <taxon>Rhabditoidea</taxon>
        <taxon>Rhabditidae</taxon>
        <taxon>Mesorhabditinae</taxon>
        <taxon>Mesorhabditis</taxon>
    </lineage>
</organism>